<dbReference type="EMBL" id="CACRTF010000017">
    <property type="protein sequence ID" value="VYT48887.1"/>
    <property type="molecule type" value="Genomic_DNA"/>
</dbReference>
<gene>
    <name evidence="1" type="ORF">CBLFYP116_04387</name>
</gene>
<dbReference type="RefSeq" id="WP_002575946.1">
    <property type="nucleotide sequence ID" value="NZ_JAKNEK010000010.1"/>
</dbReference>
<evidence type="ECO:0000313" key="1">
    <source>
        <dbReference type="EMBL" id="VYT48887.1"/>
    </source>
</evidence>
<protein>
    <submittedName>
        <fullName evidence="1">Uncharacterized protein</fullName>
    </submittedName>
</protein>
<proteinExistence type="predicted"/>
<dbReference type="AlphaFoldDB" id="A0A6N2X4P8"/>
<reference evidence="1" key="1">
    <citation type="submission" date="2019-11" db="EMBL/GenBank/DDBJ databases">
        <authorList>
            <person name="Feng L."/>
        </authorList>
    </citation>
    <scope>NUCLEOTIDE SEQUENCE</scope>
    <source>
        <strain evidence="1">CbolteaeLFYP116</strain>
    </source>
</reference>
<accession>A0A6N2X4P8</accession>
<sequence>MERLSRFTLLLMNEKRYDDAEKVLKDKECRDKMFKRLGVGWAAGKGHRMGYLVEVFEAGSFLTYDRAHYVSERRVKQSAEQNSGLGI</sequence>
<name>A0A6N2X4P8_9FIRM</name>
<organism evidence="1">
    <name type="scientific">Enterocloster bolteae</name>
    <dbReference type="NCBI Taxonomy" id="208479"/>
    <lineage>
        <taxon>Bacteria</taxon>
        <taxon>Bacillati</taxon>
        <taxon>Bacillota</taxon>
        <taxon>Clostridia</taxon>
        <taxon>Lachnospirales</taxon>
        <taxon>Lachnospiraceae</taxon>
        <taxon>Enterocloster</taxon>
    </lineage>
</organism>